<dbReference type="SUPFAM" id="SSF48403">
    <property type="entry name" value="Ankyrin repeat"/>
    <property type="match status" value="1"/>
</dbReference>
<organism evidence="6 7">
    <name type="scientific">Aplysia californica</name>
    <name type="common">California sea hare</name>
    <dbReference type="NCBI Taxonomy" id="6500"/>
    <lineage>
        <taxon>Eukaryota</taxon>
        <taxon>Metazoa</taxon>
        <taxon>Spiralia</taxon>
        <taxon>Lophotrochozoa</taxon>
        <taxon>Mollusca</taxon>
        <taxon>Gastropoda</taxon>
        <taxon>Heterobranchia</taxon>
        <taxon>Euthyneura</taxon>
        <taxon>Tectipleura</taxon>
        <taxon>Aplysiida</taxon>
        <taxon>Aplysioidea</taxon>
        <taxon>Aplysiidae</taxon>
        <taxon>Aplysia</taxon>
    </lineage>
</organism>
<dbReference type="PROSITE" id="PS50088">
    <property type="entry name" value="ANK_REPEAT"/>
    <property type="match status" value="2"/>
</dbReference>
<feature type="repeat" description="ANK" evidence="3">
    <location>
        <begin position="194"/>
        <end position="226"/>
    </location>
</feature>
<dbReference type="RefSeq" id="XP_005091895.2">
    <property type="nucleotide sequence ID" value="XM_005091838.2"/>
</dbReference>
<keyword evidence="6" id="KW-1185">Reference proteome</keyword>
<dbReference type="PROSITE" id="PS50297">
    <property type="entry name" value="ANK_REP_REGION"/>
    <property type="match status" value="2"/>
</dbReference>
<dbReference type="Pfam" id="PF12796">
    <property type="entry name" value="Ank_2"/>
    <property type="match status" value="1"/>
</dbReference>
<name>A0ABM0JEI0_APLCA</name>
<evidence type="ECO:0000256" key="2">
    <source>
        <dbReference type="ARBA" id="ARBA00023043"/>
    </source>
</evidence>
<dbReference type="InterPro" id="IPR001496">
    <property type="entry name" value="SOCS_box"/>
</dbReference>
<protein>
    <submittedName>
        <fullName evidence="7">Uncharacterized protein LOC101849903</fullName>
    </submittedName>
</protein>
<feature type="region of interest" description="Disordered" evidence="4">
    <location>
        <begin position="350"/>
        <end position="388"/>
    </location>
</feature>
<proteinExistence type="predicted"/>
<dbReference type="Gene3D" id="1.25.40.20">
    <property type="entry name" value="Ankyrin repeat-containing domain"/>
    <property type="match status" value="1"/>
</dbReference>
<dbReference type="InterPro" id="IPR036770">
    <property type="entry name" value="Ankyrin_rpt-contain_sf"/>
</dbReference>
<dbReference type="GeneID" id="101849903"/>
<evidence type="ECO:0000256" key="3">
    <source>
        <dbReference type="PROSITE-ProRule" id="PRU00023"/>
    </source>
</evidence>
<sequence length="489" mass="53059">MERLSLCSSERAADKMKSRDCPSRHKVPDETTHTRPTHPCTTSSRRQDEQKENRHYKTLISQTSDMSGADASIKEAPDFAEVMKAKSIMSAMRQAVRNGALPVVEKLLPVVRHSILPVSKYLGGNSFDNVILADAVELGHCDVIKILINGGGSPDGVVRGESHVNRAIRSQKQEALKILLDLGANISTSAAQGAGKSALHRAAAHGTGAIVCCLLDFGADIEERDRVHGNTPLHDACAYCNGDAALALFKRGAEFNAVNQMGKTPLAKLLETVTRADDFTNRSRLDLAEELVRLGFAIPVNTTTKTLTVGTANTTARRGGHVKGRTLRSRQTAVLGEKIECHGLLEKSIYNNNGDSNTKSPRDTDTTKNDTPNNCGSKRKQSWRKGAASYTTSVSGSTQLTEFSQQGEIIPSGCSVSGEPIAFPTKENKLYQLYLSILRQASCSLTLQENCRLTIVRSIEGPLRPAIKELGLPKILQRYVLLGNQDDCL</sequence>
<gene>
    <name evidence="7" type="primary">LOC101849903</name>
</gene>
<evidence type="ECO:0000313" key="7">
    <source>
        <dbReference type="RefSeq" id="XP_005091895.2"/>
    </source>
</evidence>
<evidence type="ECO:0000313" key="6">
    <source>
        <dbReference type="Proteomes" id="UP000694888"/>
    </source>
</evidence>
<dbReference type="Pfam" id="PF07525">
    <property type="entry name" value="SOCS_box"/>
    <property type="match status" value="1"/>
</dbReference>
<reference evidence="7" key="1">
    <citation type="submission" date="2025-08" db="UniProtKB">
        <authorList>
            <consortium name="RefSeq"/>
        </authorList>
    </citation>
    <scope>IDENTIFICATION</scope>
</reference>
<dbReference type="PANTHER" id="PTHR24171:SF11">
    <property type="entry name" value="26S PROTEASOME NON-ATPASE REGULATORY SUBUNIT 10"/>
    <property type="match status" value="1"/>
</dbReference>
<feature type="compositionally biased region" description="Polar residues" evidence="4">
    <location>
        <begin position="350"/>
        <end position="359"/>
    </location>
</feature>
<dbReference type="SMART" id="SM00248">
    <property type="entry name" value="ANK"/>
    <property type="match status" value="5"/>
</dbReference>
<accession>A0ABM0JEI0</accession>
<evidence type="ECO:0000259" key="5">
    <source>
        <dbReference type="PROSITE" id="PS50225"/>
    </source>
</evidence>
<feature type="domain" description="SOCS box" evidence="5">
    <location>
        <begin position="432"/>
        <end position="480"/>
    </location>
</feature>
<dbReference type="InterPro" id="IPR036036">
    <property type="entry name" value="SOCS_box-like_dom_sf"/>
</dbReference>
<evidence type="ECO:0000256" key="4">
    <source>
        <dbReference type="SAM" id="MobiDB-lite"/>
    </source>
</evidence>
<dbReference type="CDD" id="cd03587">
    <property type="entry name" value="SOCS"/>
    <property type="match status" value="1"/>
</dbReference>
<evidence type="ECO:0000256" key="1">
    <source>
        <dbReference type="ARBA" id="ARBA00022737"/>
    </source>
</evidence>
<dbReference type="InterPro" id="IPR002110">
    <property type="entry name" value="Ankyrin_rpt"/>
</dbReference>
<dbReference type="SUPFAM" id="SSF158235">
    <property type="entry name" value="SOCS box-like"/>
    <property type="match status" value="1"/>
</dbReference>
<dbReference type="PROSITE" id="PS50225">
    <property type="entry name" value="SOCS"/>
    <property type="match status" value="1"/>
</dbReference>
<keyword evidence="1" id="KW-0677">Repeat</keyword>
<dbReference type="PANTHER" id="PTHR24171">
    <property type="entry name" value="ANKYRIN REPEAT DOMAIN-CONTAINING PROTEIN 39-RELATED"/>
    <property type="match status" value="1"/>
</dbReference>
<feature type="compositionally biased region" description="Basic and acidic residues" evidence="4">
    <location>
        <begin position="11"/>
        <end position="33"/>
    </location>
</feature>
<feature type="region of interest" description="Disordered" evidence="4">
    <location>
        <begin position="1"/>
        <end position="52"/>
    </location>
</feature>
<keyword evidence="2 3" id="KW-0040">ANK repeat</keyword>
<feature type="repeat" description="ANK" evidence="3">
    <location>
        <begin position="228"/>
        <end position="260"/>
    </location>
</feature>
<dbReference type="Proteomes" id="UP000694888">
    <property type="component" value="Unplaced"/>
</dbReference>